<organism evidence="1 2">
    <name type="scientific">Paraburkholderia eburnea</name>
    <dbReference type="NCBI Taxonomy" id="1189126"/>
    <lineage>
        <taxon>Bacteria</taxon>
        <taxon>Pseudomonadati</taxon>
        <taxon>Pseudomonadota</taxon>
        <taxon>Betaproteobacteria</taxon>
        <taxon>Burkholderiales</taxon>
        <taxon>Burkholderiaceae</taxon>
        <taxon>Paraburkholderia</taxon>
    </lineage>
</organism>
<reference evidence="1 2" key="1">
    <citation type="submission" date="2018-01" db="EMBL/GenBank/DDBJ databases">
        <title>Genomic Encyclopedia of Type Strains, Phase III (KMG-III): the genomes of soil and plant-associated and newly described type strains.</title>
        <authorList>
            <person name="Whitman W."/>
        </authorList>
    </citation>
    <scope>NUCLEOTIDE SEQUENCE [LARGE SCALE GENOMIC DNA]</scope>
    <source>
        <strain evidence="1 2">JCM 18070</strain>
    </source>
</reference>
<dbReference type="AlphaFoldDB" id="A0A2S4M6E9"/>
<proteinExistence type="predicted"/>
<protein>
    <submittedName>
        <fullName evidence="1">Uncharacterized protein</fullName>
    </submittedName>
</protein>
<dbReference type="EMBL" id="PQGA01000009">
    <property type="protein sequence ID" value="POR50215.1"/>
    <property type="molecule type" value="Genomic_DNA"/>
</dbReference>
<dbReference type="Proteomes" id="UP000237381">
    <property type="component" value="Unassembled WGS sequence"/>
</dbReference>
<keyword evidence="2" id="KW-1185">Reference proteome</keyword>
<comment type="caution">
    <text evidence="1">The sequence shown here is derived from an EMBL/GenBank/DDBJ whole genome shotgun (WGS) entry which is preliminary data.</text>
</comment>
<name>A0A2S4M6E9_9BURK</name>
<accession>A0A2S4M6E9</accession>
<sequence>MKARSPRRAVFVVAVIVAGFSVFQYIQGARARAKAHECVAVTSQSGRYRAQSCVTGMDGNVFFYVGRLYDAYSGEMLARTDFDSMDGGDPEFMPDESAILFRGSGDSGEIHIPPNWLERLHAKIP</sequence>
<evidence type="ECO:0000313" key="2">
    <source>
        <dbReference type="Proteomes" id="UP000237381"/>
    </source>
</evidence>
<evidence type="ECO:0000313" key="1">
    <source>
        <dbReference type="EMBL" id="POR50215.1"/>
    </source>
</evidence>
<gene>
    <name evidence="1" type="ORF">B0G62_109123</name>
</gene>